<dbReference type="PROSITE" id="PS50931">
    <property type="entry name" value="HTH_LYSR"/>
    <property type="match status" value="1"/>
</dbReference>
<dbReference type="PANTHER" id="PTHR30346:SF26">
    <property type="entry name" value="HYDROGEN PEROXIDE-INDUCIBLE GENES ACTIVATOR"/>
    <property type="match status" value="1"/>
</dbReference>
<gene>
    <name evidence="7" type="ORF">HF690_09680</name>
</gene>
<dbReference type="GO" id="GO:0003700">
    <property type="term" value="F:DNA-binding transcription factor activity"/>
    <property type="evidence" value="ECO:0007669"/>
    <property type="project" value="InterPro"/>
</dbReference>
<evidence type="ECO:0000313" key="8">
    <source>
        <dbReference type="Proteomes" id="UP000541636"/>
    </source>
</evidence>
<dbReference type="InterPro" id="IPR036388">
    <property type="entry name" value="WH-like_DNA-bd_sf"/>
</dbReference>
<dbReference type="Proteomes" id="UP000541636">
    <property type="component" value="Unassembled WGS sequence"/>
</dbReference>
<evidence type="ECO:0000256" key="5">
    <source>
        <dbReference type="ARBA" id="ARBA00023163"/>
    </source>
</evidence>
<organism evidence="7 8">
    <name type="scientific">Oleiagrimonas citrea</name>
    <dbReference type="NCBI Taxonomy" id="1665687"/>
    <lineage>
        <taxon>Bacteria</taxon>
        <taxon>Pseudomonadati</taxon>
        <taxon>Pseudomonadota</taxon>
        <taxon>Gammaproteobacteria</taxon>
        <taxon>Lysobacterales</taxon>
        <taxon>Rhodanobacteraceae</taxon>
        <taxon>Oleiagrimonas</taxon>
    </lineage>
</organism>
<dbReference type="InterPro" id="IPR036390">
    <property type="entry name" value="WH_DNA-bd_sf"/>
</dbReference>
<protein>
    <submittedName>
        <fullName evidence="7">LysR family transcriptional regulator</fullName>
    </submittedName>
</protein>
<dbReference type="InterPro" id="IPR000847">
    <property type="entry name" value="LysR_HTH_N"/>
</dbReference>
<dbReference type="Gene3D" id="3.40.190.10">
    <property type="entry name" value="Periplasmic binding protein-like II"/>
    <property type="match status" value="2"/>
</dbReference>
<keyword evidence="3" id="KW-0238">DNA-binding</keyword>
<name>A0A846ZNR4_9GAMM</name>
<dbReference type="EMBL" id="JAAZQD010000003">
    <property type="protein sequence ID" value="NKZ39218.1"/>
    <property type="molecule type" value="Genomic_DNA"/>
</dbReference>
<dbReference type="Gene3D" id="1.10.10.10">
    <property type="entry name" value="Winged helix-like DNA-binding domain superfamily/Winged helix DNA-binding domain"/>
    <property type="match status" value="1"/>
</dbReference>
<comment type="caution">
    <text evidence="7">The sequence shown here is derived from an EMBL/GenBank/DDBJ whole genome shotgun (WGS) entry which is preliminary data.</text>
</comment>
<comment type="similarity">
    <text evidence="1">Belongs to the LysR transcriptional regulatory family.</text>
</comment>
<dbReference type="GO" id="GO:0003677">
    <property type="term" value="F:DNA binding"/>
    <property type="evidence" value="ECO:0007669"/>
    <property type="project" value="UniProtKB-KW"/>
</dbReference>
<evidence type="ECO:0000256" key="1">
    <source>
        <dbReference type="ARBA" id="ARBA00009437"/>
    </source>
</evidence>
<dbReference type="SUPFAM" id="SSF46785">
    <property type="entry name" value="Winged helix' DNA-binding domain"/>
    <property type="match status" value="1"/>
</dbReference>
<accession>A0A846ZNR4</accession>
<keyword evidence="4" id="KW-0010">Activator</keyword>
<dbReference type="PANTHER" id="PTHR30346">
    <property type="entry name" value="TRANSCRIPTIONAL DUAL REGULATOR HCAR-RELATED"/>
    <property type="match status" value="1"/>
</dbReference>
<dbReference type="AlphaFoldDB" id="A0A846ZNR4"/>
<dbReference type="FunFam" id="1.10.10.10:FF:000001">
    <property type="entry name" value="LysR family transcriptional regulator"/>
    <property type="match status" value="1"/>
</dbReference>
<sequence>MQHAKISMALSAVSLRDLALVQAVAREGSFARASARMHISPSGLSHQIQKVEQALGATLFERGSRHTLLTALGRRLLAYVDAVLDAAEGLERAAQDGEAAFGGELRLGVPATLGPYLLPHLIEPFPQRFPGARLALSEGKLRGLLRRLREGELDAVIAPRTVTANRGLGSCEMFFEPYELLLNASHPLAERDCIALGELNPDDATFMAEGHDADVQDALGAQDVDGVEEKIQDVSLESLATLVVLRGGYALVPSLAHARLASIPRLALARIDGTPPGREIRLYWRQASPWQADLEAFGALIRHLAASIPALRVDGDTAADAAQA</sequence>
<dbReference type="InterPro" id="IPR005119">
    <property type="entry name" value="LysR_subst-bd"/>
</dbReference>
<proteinExistence type="inferred from homology"/>
<keyword evidence="5" id="KW-0804">Transcription</keyword>
<evidence type="ECO:0000256" key="4">
    <source>
        <dbReference type="ARBA" id="ARBA00023159"/>
    </source>
</evidence>
<evidence type="ECO:0000313" key="7">
    <source>
        <dbReference type="EMBL" id="NKZ39218.1"/>
    </source>
</evidence>
<evidence type="ECO:0000259" key="6">
    <source>
        <dbReference type="PROSITE" id="PS50931"/>
    </source>
</evidence>
<evidence type="ECO:0000256" key="3">
    <source>
        <dbReference type="ARBA" id="ARBA00023125"/>
    </source>
</evidence>
<dbReference type="RefSeq" id="WP_168609273.1">
    <property type="nucleotide sequence ID" value="NZ_JAAZQD010000003.1"/>
</dbReference>
<evidence type="ECO:0000256" key="2">
    <source>
        <dbReference type="ARBA" id="ARBA00023015"/>
    </source>
</evidence>
<keyword evidence="2" id="KW-0805">Transcription regulation</keyword>
<dbReference type="Pfam" id="PF03466">
    <property type="entry name" value="LysR_substrate"/>
    <property type="match status" value="1"/>
</dbReference>
<feature type="domain" description="HTH lysR-type" evidence="6">
    <location>
        <begin position="13"/>
        <end position="70"/>
    </location>
</feature>
<keyword evidence="8" id="KW-1185">Reference proteome</keyword>
<reference evidence="7 8" key="1">
    <citation type="journal article" date="2017" name="Int. J. Syst. Evol. Microbiol.">
        <title>Oleiagrimonas citrea sp. nov., a marine bacterium isolated from tidal flat sediment and emended description of the genus Oleiagrimonas Fang et al. 2015 and Oleiagrimonas soli.</title>
        <authorList>
            <person name="Yang S.H."/>
            <person name="Seo H.S."/>
            <person name="Seong C.N."/>
            <person name="Kwon K.K."/>
        </authorList>
    </citation>
    <scope>NUCLEOTIDE SEQUENCE [LARGE SCALE GENOMIC DNA]</scope>
    <source>
        <strain evidence="7 8">MEBiC09124</strain>
    </source>
</reference>
<dbReference type="Pfam" id="PF00126">
    <property type="entry name" value="HTH_1"/>
    <property type="match status" value="1"/>
</dbReference>
<dbReference type="GO" id="GO:0032993">
    <property type="term" value="C:protein-DNA complex"/>
    <property type="evidence" value="ECO:0007669"/>
    <property type="project" value="TreeGrafter"/>
</dbReference>
<dbReference type="SUPFAM" id="SSF53850">
    <property type="entry name" value="Periplasmic binding protein-like II"/>
    <property type="match status" value="1"/>
</dbReference>